<evidence type="ECO:0000313" key="5">
    <source>
        <dbReference type="Proteomes" id="UP000184310"/>
    </source>
</evidence>
<dbReference type="SUPFAM" id="SSF48452">
    <property type="entry name" value="TPR-like"/>
    <property type="match status" value="1"/>
</dbReference>
<gene>
    <name evidence="4" type="ORF">SAMN02745163_03975</name>
</gene>
<keyword evidence="2" id="KW-1133">Transmembrane helix</keyword>
<accession>A0A1M6T821</accession>
<dbReference type="PROSITE" id="PS50887">
    <property type="entry name" value="GGDEF"/>
    <property type="match status" value="1"/>
</dbReference>
<evidence type="ECO:0000259" key="3">
    <source>
        <dbReference type="PROSITE" id="PS50887"/>
    </source>
</evidence>
<dbReference type="STRING" id="1121302.SAMN02745163_03975"/>
<evidence type="ECO:0000256" key="1">
    <source>
        <dbReference type="PROSITE-ProRule" id="PRU00339"/>
    </source>
</evidence>
<evidence type="ECO:0000256" key="2">
    <source>
        <dbReference type="SAM" id="Phobius"/>
    </source>
</evidence>
<feature type="repeat" description="TPR" evidence="1">
    <location>
        <begin position="301"/>
        <end position="334"/>
    </location>
</feature>
<dbReference type="PANTHER" id="PTHR45138">
    <property type="entry name" value="REGULATORY COMPONENTS OF SENSORY TRANSDUCTION SYSTEM"/>
    <property type="match status" value="1"/>
</dbReference>
<dbReference type="PROSITE" id="PS50005">
    <property type="entry name" value="TPR"/>
    <property type="match status" value="1"/>
</dbReference>
<feature type="transmembrane region" description="Helical" evidence="2">
    <location>
        <begin position="417"/>
        <end position="437"/>
    </location>
</feature>
<dbReference type="Proteomes" id="UP000184310">
    <property type="component" value="Unassembled WGS sequence"/>
</dbReference>
<organism evidence="4 5">
    <name type="scientific">Clostridium cavendishii DSM 21758</name>
    <dbReference type="NCBI Taxonomy" id="1121302"/>
    <lineage>
        <taxon>Bacteria</taxon>
        <taxon>Bacillati</taxon>
        <taxon>Bacillota</taxon>
        <taxon>Clostridia</taxon>
        <taxon>Eubacteriales</taxon>
        <taxon>Clostridiaceae</taxon>
        <taxon>Clostridium</taxon>
    </lineage>
</organism>
<dbReference type="GO" id="GO:1902201">
    <property type="term" value="P:negative regulation of bacterial-type flagellum-dependent cell motility"/>
    <property type="evidence" value="ECO:0007669"/>
    <property type="project" value="TreeGrafter"/>
</dbReference>
<dbReference type="OrthoDB" id="9805474at2"/>
<dbReference type="EMBL" id="FQZB01000019">
    <property type="protein sequence ID" value="SHK52908.1"/>
    <property type="molecule type" value="Genomic_DNA"/>
</dbReference>
<evidence type="ECO:0000313" key="4">
    <source>
        <dbReference type="EMBL" id="SHK52908.1"/>
    </source>
</evidence>
<dbReference type="PANTHER" id="PTHR45138:SF9">
    <property type="entry name" value="DIGUANYLATE CYCLASE DGCM-RELATED"/>
    <property type="match status" value="1"/>
</dbReference>
<dbReference type="CDD" id="cd01949">
    <property type="entry name" value="GGDEF"/>
    <property type="match status" value="1"/>
</dbReference>
<dbReference type="InterPro" id="IPR043128">
    <property type="entry name" value="Rev_trsase/Diguanyl_cyclase"/>
</dbReference>
<dbReference type="SUPFAM" id="SSF55073">
    <property type="entry name" value="Nucleotide cyclase"/>
    <property type="match status" value="1"/>
</dbReference>
<reference evidence="4 5" key="1">
    <citation type="submission" date="2016-11" db="EMBL/GenBank/DDBJ databases">
        <authorList>
            <person name="Jaros S."/>
            <person name="Januszkiewicz K."/>
            <person name="Wedrychowicz H."/>
        </authorList>
    </citation>
    <scope>NUCLEOTIDE SEQUENCE [LARGE SCALE GENOMIC DNA]</scope>
    <source>
        <strain evidence="4 5">DSM 21758</strain>
    </source>
</reference>
<name>A0A1M6T821_9CLOT</name>
<keyword evidence="5" id="KW-1185">Reference proteome</keyword>
<dbReference type="RefSeq" id="WP_072992284.1">
    <property type="nucleotide sequence ID" value="NZ_FQZB01000019.1"/>
</dbReference>
<dbReference type="NCBIfam" id="TIGR00254">
    <property type="entry name" value="GGDEF"/>
    <property type="match status" value="1"/>
</dbReference>
<dbReference type="GO" id="GO:0005886">
    <property type="term" value="C:plasma membrane"/>
    <property type="evidence" value="ECO:0007669"/>
    <property type="project" value="TreeGrafter"/>
</dbReference>
<feature type="transmembrane region" description="Helical" evidence="2">
    <location>
        <begin position="9"/>
        <end position="29"/>
    </location>
</feature>
<dbReference type="InterPro" id="IPR000160">
    <property type="entry name" value="GGDEF_dom"/>
</dbReference>
<dbReference type="SMART" id="SM00267">
    <property type="entry name" value="GGDEF"/>
    <property type="match status" value="1"/>
</dbReference>
<dbReference type="Pfam" id="PF00990">
    <property type="entry name" value="GGDEF"/>
    <property type="match status" value="1"/>
</dbReference>
<dbReference type="Gene3D" id="3.30.70.270">
    <property type="match status" value="1"/>
</dbReference>
<dbReference type="GO" id="GO:0043709">
    <property type="term" value="P:cell adhesion involved in single-species biofilm formation"/>
    <property type="evidence" value="ECO:0007669"/>
    <property type="project" value="TreeGrafter"/>
</dbReference>
<feature type="domain" description="GGDEF" evidence="3">
    <location>
        <begin position="480"/>
        <end position="609"/>
    </location>
</feature>
<keyword evidence="1" id="KW-0802">TPR repeat</keyword>
<dbReference type="GO" id="GO:0052621">
    <property type="term" value="F:diguanylate cyclase activity"/>
    <property type="evidence" value="ECO:0007669"/>
    <property type="project" value="TreeGrafter"/>
</dbReference>
<keyword evidence="2" id="KW-0812">Transmembrane</keyword>
<dbReference type="InterPro" id="IPR029787">
    <property type="entry name" value="Nucleotide_cyclase"/>
</dbReference>
<dbReference type="InterPro" id="IPR011990">
    <property type="entry name" value="TPR-like_helical_dom_sf"/>
</dbReference>
<dbReference type="InterPro" id="IPR050469">
    <property type="entry name" value="Diguanylate_Cyclase"/>
</dbReference>
<keyword evidence="2" id="KW-0472">Membrane</keyword>
<protein>
    <submittedName>
        <fullName evidence="4">Diguanylate cyclase (GGDEF) domain-containing protein</fullName>
    </submittedName>
</protein>
<dbReference type="AlphaFoldDB" id="A0A1M6T821"/>
<sequence>MKKLSSKKFLFLISFTGVLIILLVISFFFKNISKVTYYNKIEDEKKIYKKQSEYKKSQKKFIIKDTDKEIEILNKQLAKSNNDLDKGLICEMLYYCYVVKDDLYKQKEFYLLAEEKYKGSEYGKPFLFSMYKNMVNDFLDYKNYKEALSILYKSIELLNDDSGHVKAILDYTDDDVDIMISYNFLQIFSDNNVISKADEYLDKLNKYDEEKLDVYTRLKVSTAKLKYYTMKKNIQKQKEYADKLYRNASLYDKENGTDIVNWIIIDIIEAKLNSNETNNVLEELKTGESFFIKNNNKKYLASIYEFYGEYYDKINDFDNSILYYNNAIKLYIDNKERVYVADLCQKIIKLNEKNNREANINYYKQYMNSMSEKETNQNIKNLISMAMDINNSSNSQKINEINKEKKEIELKDTFKNLFIIVLIVFLITLSLVLKRLFSEMRKRKLSEERLEEMVKVDYLTKAHAKGYGYSLLKSLIYSKEEFYMAVIDVDNFKSINDNYGHVFGDKILKTISNKIKRIIGENDFLIRFGGEEFILVIRNKSEIEAFNLIEDCRRTIEEVSLKNDDGNEVKITVSIGFSKYTNEELDEFIIKVDKLLYKAKSSGKNRIEM</sequence>
<dbReference type="InterPro" id="IPR019734">
    <property type="entry name" value="TPR_rpt"/>
</dbReference>
<dbReference type="Gene3D" id="1.25.40.10">
    <property type="entry name" value="Tetratricopeptide repeat domain"/>
    <property type="match status" value="1"/>
</dbReference>
<proteinExistence type="predicted"/>